<keyword evidence="1" id="KW-0472">Membrane</keyword>
<feature type="transmembrane region" description="Helical" evidence="1">
    <location>
        <begin position="85"/>
        <end position="104"/>
    </location>
</feature>
<gene>
    <name evidence="3" type="ORF">ENU1_082010</name>
</gene>
<evidence type="ECO:0000259" key="2">
    <source>
        <dbReference type="Pfam" id="PF12220"/>
    </source>
</evidence>
<protein>
    <submittedName>
        <fullName evidence="3">U1 small nuclear ribonucleoprotein subunit, putative</fullName>
    </submittedName>
</protein>
<dbReference type="GO" id="GO:1990904">
    <property type="term" value="C:ribonucleoprotein complex"/>
    <property type="evidence" value="ECO:0007669"/>
    <property type="project" value="UniProtKB-KW"/>
</dbReference>
<dbReference type="InterPro" id="IPR022023">
    <property type="entry name" value="U1snRNP70_N"/>
</dbReference>
<dbReference type="RefSeq" id="XP_008856960.1">
    <property type="nucleotide sequence ID" value="XM_008858738.1"/>
</dbReference>
<feature type="domain" description="U1 small nuclear ribonucleoprotein of 70kDa N-terminal" evidence="2">
    <location>
        <begin position="5"/>
        <end position="91"/>
    </location>
</feature>
<sequence>MVCLLPKNFAALFVPDEPIRFLPPIEKHWFPNYSGVSSYLTMFDQLTPNNEKKTEDIDSFAPTWTKSGLRELRFLKTKEEKAQSLRTQIQTCLFFVLLIYFIRFRTTIDLHSMK</sequence>
<evidence type="ECO:0000313" key="3">
    <source>
        <dbReference type="EMBL" id="EKE40705.1"/>
    </source>
</evidence>
<organism evidence="3 4">
    <name type="scientific">Entamoeba nuttalli (strain P19)</name>
    <name type="common">Amoeba</name>
    <dbReference type="NCBI Taxonomy" id="1076696"/>
    <lineage>
        <taxon>Eukaryota</taxon>
        <taxon>Amoebozoa</taxon>
        <taxon>Evosea</taxon>
        <taxon>Archamoebae</taxon>
        <taxon>Mastigamoebida</taxon>
        <taxon>Entamoebidae</taxon>
        <taxon>Entamoeba</taxon>
    </lineage>
</organism>
<dbReference type="OrthoDB" id="272703at2759"/>
<keyword evidence="1" id="KW-1133">Transmembrane helix</keyword>
<dbReference type="GeneID" id="20073136"/>
<name>K2HWS8_ENTNP</name>
<keyword evidence="3" id="KW-0687">Ribonucleoprotein</keyword>
<keyword evidence="1" id="KW-0812">Transmembrane</keyword>
<dbReference type="VEuPathDB" id="AmoebaDB:ENU1_082010"/>
<proteinExistence type="predicted"/>
<dbReference type="Proteomes" id="UP000006769">
    <property type="component" value="Unassembled WGS sequence"/>
</dbReference>
<dbReference type="EMBL" id="JH926536">
    <property type="protein sequence ID" value="EKE40705.1"/>
    <property type="molecule type" value="Genomic_DNA"/>
</dbReference>
<evidence type="ECO:0000313" key="4">
    <source>
        <dbReference type="Proteomes" id="UP000006769"/>
    </source>
</evidence>
<evidence type="ECO:0000256" key="1">
    <source>
        <dbReference type="SAM" id="Phobius"/>
    </source>
</evidence>
<dbReference type="AlphaFoldDB" id="K2HWS8"/>
<accession>K2HWS8</accession>
<dbReference type="Pfam" id="PF12220">
    <property type="entry name" value="U1snRNP70_N"/>
    <property type="match status" value="1"/>
</dbReference>
<reference evidence="3 4" key="1">
    <citation type="submission" date="2011-11" db="EMBL/GenBank/DDBJ databases">
        <authorList>
            <person name="Hannick L."/>
            <person name="Karamycheva S."/>
            <person name="Lorenzi H."/>
            <person name="Caler E."/>
        </authorList>
    </citation>
    <scope>NUCLEOTIDE SEQUENCE [LARGE SCALE GENOMIC DNA]</scope>
    <source>
        <strain evidence="3 4">P19</strain>
    </source>
</reference>